<dbReference type="Proteomes" id="UP001179952">
    <property type="component" value="Unassembled WGS sequence"/>
</dbReference>
<organism evidence="1 2">
    <name type="scientific">Acorus gramineus</name>
    <name type="common">Dwarf sweet flag</name>
    <dbReference type="NCBI Taxonomy" id="55184"/>
    <lineage>
        <taxon>Eukaryota</taxon>
        <taxon>Viridiplantae</taxon>
        <taxon>Streptophyta</taxon>
        <taxon>Embryophyta</taxon>
        <taxon>Tracheophyta</taxon>
        <taxon>Spermatophyta</taxon>
        <taxon>Magnoliopsida</taxon>
        <taxon>Liliopsida</taxon>
        <taxon>Acoraceae</taxon>
        <taxon>Acorus</taxon>
    </lineage>
</organism>
<reference evidence="1" key="2">
    <citation type="submission" date="2023-06" db="EMBL/GenBank/DDBJ databases">
        <authorList>
            <person name="Ma L."/>
            <person name="Liu K.-W."/>
            <person name="Li Z."/>
            <person name="Hsiao Y.-Y."/>
            <person name="Qi Y."/>
            <person name="Fu T."/>
            <person name="Tang G."/>
            <person name="Zhang D."/>
            <person name="Sun W.-H."/>
            <person name="Liu D.-K."/>
            <person name="Li Y."/>
            <person name="Chen G.-Z."/>
            <person name="Liu X.-D."/>
            <person name="Liao X.-Y."/>
            <person name="Jiang Y.-T."/>
            <person name="Yu X."/>
            <person name="Hao Y."/>
            <person name="Huang J."/>
            <person name="Zhao X.-W."/>
            <person name="Ke S."/>
            <person name="Chen Y.-Y."/>
            <person name="Wu W.-L."/>
            <person name="Hsu J.-L."/>
            <person name="Lin Y.-F."/>
            <person name="Huang M.-D."/>
            <person name="Li C.-Y."/>
            <person name="Huang L."/>
            <person name="Wang Z.-W."/>
            <person name="Zhao X."/>
            <person name="Zhong W.-Y."/>
            <person name="Peng D.-H."/>
            <person name="Ahmad S."/>
            <person name="Lan S."/>
            <person name="Zhang J.-S."/>
            <person name="Tsai W.-C."/>
            <person name="Van De Peer Y."/>
            <person name="Liu Z.-J."/>
        </authorList>
    </citation>
    <scope>NUCLEOTIDE SEQUENCE</scope>
    <source>
        <strain evidence="1">SCP</strain>
        <tissue evidence="1">Leaves</tissue>
    </source>
</reference>
<gene>
    <name evidence="1" type="ORF">QJS04_geneDACA014812</name>
</gene>
<proteinExistence type="predicted"/>
<protein>
    <submittedName>
        <fullName evidence="1">Uncharacterized protein</fullName>
    </submittedName>
</protein>
<evidence type="ECO:0000313" key="1">
    <source>
        <dbReference type="EMBL" id="KAK1278510.1"/>
    </source>
</evidence>
<dbReference type="EMBL" id="JAUJYN010000002">
    <property type="protein sequence ID" value="KAK1278510.1"/>
    <property type="molecule type" value="Genomic_DNA"/>
</dbReference>
<accession>A0AAV9BPS1</accession>
<comment type="caution">
    <text evidence="1">The sequence shown here is derived from an EMBL/GenBank/DDBJ whole genome shotgun (WGS) entry which is preliminary data.</text>
</comment>
<keyword evidence="2" id="KW-1185">Reference proteome</keyword>
<evidence type="ECO:0000313" key="2">
    <source>
        <dbReference type="Proteomes" id="UP001179952"/>
    </source>
</evidence>
<reference evidence="1" key="1">
    <citation type="journal article" date="2023" name="Nat. Commun.">
        <title>Diploid and tetraploid genomes of Acorus and the evolution of monocots.</title>
        <authorList>
            <person name="Ma L."/>
            <person name="Liu K.W."/>
            <person name="Li Z."/>
            <person name="Hsiao Y.Y."/>
            <person name="Qi Y."/>
            <person name="Fu T."/>
            <person name="Tang G.D."/>
            <person name="Zhang D."/>
            <person name="Sun W.H."/>
            <person name="Liu D.K."/>
            <person name="Li Y."/>
            <person name="Chen G.Z."/>
            <person name="Liu X.D."/>
            <person name="Liao X.Y."/>
            <person name="Jiang Y.T."/>
            <person name="Yu X."/>
            <person name="Hao Y."/>
            <person name="Huang J."/>
            <person name="Zhao X.W."/>
            <person name="Ke S."/>
            <person name="Chen Y.Y."/>
            <person name="Wu W.L."/>
            <person name="Hsu J.L."/>
            <person name="Lin Y.F."/>
            <person name="Huang M.D."/>
            <person name="Li C.Y."/>
            <person name="Huang L."/>
            <person name="Wang Z.W."/>
            <person name="Zhao X."/>
            <person name="Zhong W.Y."/>
            <person name="Peng D.H."/>
            <person name="Ahmad S."/>
            <person name="Lan S."/>
            <person name="Zhang J.S."/>
            <person name="Tsai W.C."/>
            <person name="Van de Peer Y."/>
            <person name="Liu Z.J."/>
        </authorList>
    </citation>
    <scope>NUCLEOTIDE SEQUENCE</scope>
    <source>
        <strain evidence="1">SCP</strain>
    </source>
</reference>
<sequence>MRQWQLQKVCLDYNKSNSLPTGCQMKVCKPYLMVVLTSNRLTHADVSMFVCTGAFERDMS</sequence>
<dbReference type="AlphaFoldDB" id="A0AAV9BPS1"/>
<name>A0AAV9BPS1_ACOGR</name>